<evidence type="ECO:0000313" key="1">
    <source>
        <dbReference type="EMBL" id="PWN54436.1"/>
    </source>
</evidence>
<gene>
    <name evidence="1" type="ORF">IE53DRAFT_376530</name>
</gene>
<reference evidence="1 2" key="1">
    <citation type="journal article" date="2018" name="Mol. Biol. Evol.">
        <title>Broad Genomic Sampling Reveals a Smut Pathogenic Ancestry of the Fungal Clade Ustilaginomycotina.</title>
        <authorList>
            <person name="Kijpornyongpan T."/>
            <person name="Mondo S.J."/>
            <person name="Barry K."/>
            <person name="Sandor L."/>
            <person name="Lee J."/>
            <person name="Lipzen A."/>
            <person name="Pangilinan J."/>
            <person name="LaButti K."/>
            <person name="Hainaut M."/>
            <person name="Henrissat B."/>
            <person name="Grigoriev I.V."/>
            <person name="Spatafora J.W."/>
            <person name="Aime M.C."/>
        </authorList>
    </citation>
    <scope>NUCLEOTIDE SEQUENCE [LARGE SCALE GENOMIC DNA]</scope>
    <source>
        <strain evidence="1 2">SA 807</strain>
    </source>
</reference>
<dbReference type="Proteomes" id="UP000245626">
    <property type="component" value="Unassembled WGS sequence"/>
</dbReference>
<keyword evidence="2" id="KW-1185">Reference proteome</keyword>
<dbReference type="EMBL" id="KZ819685">
    <property type="protein sequence ID" value="PWN54436.1"/>
    <property type="molecule type" value="Genomic_DNA"/>
</dbReference>
<accession>A0ACD0P8W7</accession>
<sequence length="331" mass="36285">MADHHQASTSAAATSRSDPNQPTDSRHKKKVKRDFYDVNDLTNKVDIGSKPGTRWTLSSFKPGSGVAQLRDKDLTKLWQSDGSQPHYVDIQFAKRTAVTHVSIYLDVKQDDSYTPTKILIKAGTNYSDLVEVRYREFESPQGWKHFHLSKTDLERDEEDEGMEEVEGQGEHGGNSEKAKSFLEVYCLKVCVLANHLNGKDTHVRSIMVFGPKVTGRGEDEGADDFLIGIDGKRKLAGTGEGVGQGTRVRDRDLGLGIPSVMMEAISGRLGGESGTGLNASTLSRNPGSRPGSNQIGAMAEGQETEDRNQRVRSSLQNLRPGRGLNLSSSLR</sequence>
<protein>
    <submittedName>
        <fullName evidence="1">APC10-domain-containing protein</fullName>
    </submittedName>
</protein>
<organism evidence="1 2">
    <name type="scientific">Violaceomyces palustris</name>
    <dbReference type="NCBI Taxonomy" id="1673888"/>
    <lineage>
        <taxon>Eukaryota</taxon>
        <taxon>Fungi</taxon>
        <taxon>Dikarya</taxon>
        <taxon>Basidiomycota</taxon>
        <taxon>Ustilaginomycotina</taxon>
        <taxon>Ustilaginomycetes</taxon>
        <taxon>Violaceomycetales</taxon>
        <taxon>Violaceomycetaceae</taxon>
        <taxon>Violaceomyces</taxon>
    </lineage>
</organism>
<name>A0ACD0P8W7_9BASI</name>
<proteinExistence type="predicted"/>
<evidence type="ECO:0000313" key="2">
    <source>
        <dbReference type="Proteomes" id="UP000245626"/>
    </source>
</evidence>